<evidence type="ECO:0000256" key="1">
    <source>
        <dbReference type="ARBA" id="ARBA00022679"/>
    </source>
</evidence>
<evidence type="ECO:0000256" key="2">
    <source>
        <dbReference type="ARBA" id="ARBA00022695"/>
    </source>
</evidence>
<dbReference type="NCBIfam" id="NF045761">
    <property type="entry name" value="NAMPUrTaseMurU"/>
    <property type="match status" value="1"/>
</dbReference>
<name>A0ABS5ZBB2_9GAMM</name>
<dbReference type="EMBL" id="JAGSOY010000008">
    <property type="protein sequence ID" value="MBU2710535.1"/>
    <property type="molecule type" value="Genomic_DNA"/>
</dbReference>
<feature type="domain" description="Nucleotidyl transferase" evidence="3">
    <location>
        <begin position="2"/>
        <end position="141"/>
    </location>
</feature>
<proteinExistence type="predicted"/>
<dbReference type="CDD" id="cd06422">
    <property type="entry name" value="NTP_transferase_like_1"/>
    <property type="match status" value="1"/>
</dbReference>
<organism evidence="4 5">
    <name type="scientific">Zooshikella harenae</name>
    <dbReference type="NCBI Taxonomy" id="2827238"/>
    <lineage>
        <taxon>Bacteria</taxon>
        <taxon>Pseudomonadati</taxon>
        <taxon>Pseudomonadota</taxon>
        <taxon>Gammaproteobacteria</taxon>
        <taxon>Oceanospirillales</taxon>
        <taxon>Zooshikellaceae</taxon>
        <taxon>Zooshikella</taxon>
    </lineage>
</organism>
<dbReference type="PANTHER" id="PTHR43584:SF8">
    <property type="entry name" value="N-ACETYLMURAMATE ALPHA-1-PHOSPHATE URIDYLYLTRANSFERASE"/>
    <property type="match status" value="1"/>
</dbReference>
<keyword evidence="2" id="KW-0548">Nucleotidyltransferase</keyword>
<dbReference type="SUPFAM" id="SSF53448">
    <property type="entry name" value="Nucleotide-diphospho-sugar transferases"/>
    <property type="match status" value="1"/>
</dbReference>
<dbReference type="Proteomes" id="UP000690515">
    <property type="component" value="Unassembled WGS sequence"/>
</dbReference>
<evidence type="ECO:0000313" key="5">
    <source>
        <dbReference type="Proteomes" id="UP000690515"/>
    </source>
</evidence>
<gene>
    <name evidence="4" type="ORF">KCG35_05645</name>
</gene>
<dbReference type="InterPro" id="IPR054790">
    <property type="entry name" value="MurU"/>
</dbReference>
<dbReference type="InterPro" id="IPR005835">
    <property type="entry name" value="NTP_transferase_dom"/>
</dbReference>
<dbReference type="InterPro" id="IPR029044">
    <property type="entry name" value="Nucleotide-diphossugar_trans"/>
</dbReference>
<keyword evidence="5" id="KW-1185">Reference proteome</keyword>
<sequence length="235" mass="25874">MKAMLLAAGEGQRMRPLTLITPKPLLPVNGQPLVAYSLQRLAQSGITDVVMNTSYLAEKVEQTLGDGQQFGVQIQYSREQQKLETGGGIFKALPLLGQDPFLVVNGDVWCNYPFAVLEKQKQRLQDEHKLAHLVLVSNSPHHPEGDFYLVEEGHIALSGNAEQRFTYSGISILHPDLFAGCNPGVFSLAPLLREAIRQGQVTGELYQGEWLDIGTPDRLQQLCCHLQASESLGAK</sequence>
<dbReference type="PANTHER" id="PTHR43584">
    <property type="entry name" value="NUCLEOTIDYL TRANSFERASE"/>
    <property type="match status" value="1"/>
</dbReference>
<evidence type="ECO:0000313" key="4">
    <source>
        <dbReference type="EMBL" id="MBU2710535.1"/>
    </source>
</evidence>
<dbReference type="InterPro" id="IPR050065">
    <property type="entry name" value="GlmU-like"/>
</dbReference>
<comment type="caution">
    <text evidence="4">The sequence shown here is derived from an EMBL/GenBank/DDBJ whole genome shotgun (WGS) entry which is preliminary data.</text>
</comment>
<dbReference type="Gene3D" id="3.90.550.10">
    <property type="entry name" value="Spore Coat Polysaccharide Biosynthesis Protein SpsA, Chain A"/>
    <property type="match status" value="1"/>
</dbReference>
<keyword evidence="1" id="KW-0808">Transferase</keyword>
<dbReference type="Pfam" id="PF00483">
    <property type="entry name" value="NTP_transferase"/>
    <property type="match status" value="1"/>
</dbReference>
<dbReference type="RefSeq" id="WP_215818702.1">
    <property type="nucleotide sequence ID" value="NZ_JAGSOY010000008.1"/>
</dbReference>
<evidence type="ECO:0000259" key="3">
    <source>
        <dbReference type="Pfam" id="PF00483"/>
    </source>
</evidence>
<accession>A0ABS5ZBB2</accession>
<reference evidence="4 5" key="1">
    <citation type="submission" date="2021-04" db="EMBL/GenBank/DDBJ databases">
        <authorList>
            <person name="Pira H."/>
            <person name="Risdian C."/>
            <person name="Wink J."/>
        </authorList>
    </citation>
    <scope>NUCLEOTIDE SEQUENCE [LARGE SCALE GENOMIC DNA]</scope>
    <source>
        <strain evidence="4 5">WH53</strain>
    </source>
</reference>
<protein>
    <submittedName>
        <fullName evidence="4">Nucleotidyltransferase family protein</fullName>
    </submittedName>
</protein>